<proteinExistence type="predicted"/>
<sequence length="61" mass="6772">MFKPPKGLAICELQTASPFVLFGRENRRPVSLTAVSSQLIECTIGQMNEISLAFLYKLLTV</sequence>
<evidence type="ECO:0000313" key="1">
    <source>
        <dbReference type="EMBL" id="DAD91466.1"/>
    </source>
</evidence>
<name>A0A8S5NB39_9CAUD</name>
<reference evidence="1" key="1">
    <citation type="journal article" date="2021" name="Proc. Natl. Acad. Sci. U.S.A.">
        <title>A Catalog of Tens of Thousands of Viruses from Human Metagenomes Reveals Hidden Associations with Chronic Diseases.</title>
        <authorList>
            <person name="Tisza M.J."/>
            <person name="Buck C.B."/>
        </authorList>
    </citation>
    <scope>NUCLEOTIDE SEQUENCE</scope>
    <source>
        <strain evidence="1">CtUX613</strain>
    </source>
</reference>
<dbReference type="EMBL" id="BK015114">
    <property type="protein sequence ID" value="DAD91466.1"/>
    <property type="molecule type" value="Genomic_DNA"/>
</dbReference>
<organism evidence="1">
    <name type="scientific">Myoviridae sp. ctUX613</name>
    <dbReference type="NCBI Taxonomy" id="2826660"/>
    <lineage>
        <taxon>Viruses</taxon>
        <taxon>Duplodnaviria</taxon>
        <taxon>Heunggongvirae</taxon>
        <taxon>Uroviricota</taxon>
        <taxon>Caudoviricetes</taxon>
    </lineage>
</organism>
<accession>A0A8S5NB39</accession>
<protein>
    <submittedName>
        <fullName evidence="1">Uncharacterized protein</fullName>
    </submittedName>
</protein>